<dbReference type="GO" id="GO:0005737">
    <property type="term" value="C:cytoplasm"/>
    <property type="evidence" value="ECO:0007669"/>
    <property type="project" value="UniProtKB-SubCell"/>
</dbReference>
<dbReference type="EMBL" id="RQYT01000021">
    <property type="protein sequence ID" value="RRD49165.1"/>
    <property type="molecule type" value="Genomic_DNA"/>
</dbReference>
<dbReference type="EC" id="3.1.11.6" evidence="5"/>
<dbReference type="GO" id="GO:0008855">
    <property type="term" value="F:exodeoxyribonuclease VII activity"/>
    <property type="evidence" value="ECO:0007669"/>
    <property type="project" value="UniProtKB-UniRule"/>
</dbReference>
<comment type="similarity">
    <text evidence="5 6">Belongs to the XseA family.</text>
</comment>
<gene>
    <name evidence="5" type="primary">xseA</name>
    <name evidence="9" type="ORF">EII35_09280</name>
</gene>
<dbReference type="Proteomes" id="UP000280935">
    <property type="component" value="Unassembled WGS sequence"/>
</dbReference>
<feature type="domain" description="OB-fold nucleic acid binding" evidence="8">
    <location>
        <begin position="25"/>
        <end position="103"/>
    </location>
</feature>
<organism evidence="9 10">
    <name type="scientific">Arachnia propionica</name>
    <dbReference type="NCBI Taxonomy" id="1750"/>
    <lineage>
        <taxon>Bacteria</taxon>
        <taxon>Bacillati</taxon>
        <taxon>Actinomycetota</taxon>
        <taxon>Actinomycetes</taxon>
        <taxon>Propionibacteriales</taxon>
        <taxon>Propionibacteriaceae</taxon>
        <taxon>Arachnia</taxon>
    </lineage>
</organism>
<evidence type="ECO:0000313" key="10">
    <source>
        <dbReference type="Proteomes" id="UP000280935"/>
    </source>
</evidence>
<comment type="catalytic activity">
    <reaction evidence="5 6">
        <text>Exonucleolytic cleavage in either 5'- to 3'- or 3'- to 5'-direction to yield nucleoside 5'-phosphates.</text>
        <dbReference type="EC" id="3.1.11.6"/>
    </reaction>
</comment>
<dbReference type="GO" id="GO:0006308">
    <property type="term" value="P:DNA catabolic process"/>
    <property type="evidence" value="ECO:0007669"/>
    <property type="project" value="UniProtKB-UniRule"/>
</dbReference>
<dbReference type="InterPro" id="IPR003753">
    <property type="entry name" value="Exonuc_VII_L"/>
</dbReference>
<comment type="function">
    <text evidence="5">Bidirectionally degrades single-stranded DNA into large acid-insoluble oligonucleotides, which are then degraded further into small acid-soluble oligonucleotides.</text>
</comment>
<evidence type="ECO:0000256" key="4">
    <source>
        <dbReference type="ARBA" id="ARBA00022839"/>
    </source>
</evidence>
<dbReference type="RefSeq" id="WP_125228192.1">
    <property type="nucleotide sequence ID" value="NZ_RQYT01000021.1"/>
</dbReference>
<dbReference type="Pfam" id="PF13742">
    <property type="entry name" value="tRNA_anti_2"/>
    <property type="match status" value="1"/>
</dbReference>
<evidence type="ECO:0000313" key="9">
    <source>
        <dbReference type="EMBL" id="RRD49165.1"/>
    </source>
</evidence>
<dbReference type="NCBIfam" id="TIGR00237">
    <property type="entry name" value="xseA"/>
    <property type="match status" value="1"/>
</dbReference>
<dbReference type="Pfam" id="PF02601">
    <property type="entry name" value="Exonuc_VII_L"/>
    <property type="match status" value="1"/>
</dbReference>
<keyword evidence="1 5" id="KW-0963">Cytoplasm</keyword>
<evidence type="ECO:0000256" key="2">
    <source>
        <dbReference type="ARBA" id="ARBA00022722"/>
    </source>
</evidence>
<comment type="subunit">
    <text evidence="5">Heterooligomer composed of large and small subunits.</text>
</comment>
<reference evidence="9 10" key="1">
    <citation type="submission" date="2018-11" db="EMBL/GenBank/DDBJ databases">
        <title>Genomes From Bacteria Associated with the Canine Oral Cavity: a Test Case for Automated Genome-Based Taxonomic Assignment.</title>
        <authorList>
            <person name="Coil D.A."/>
            <person name="Jospin G."/>
            <person name="Darling A.E."/>
            <person name="Wallis C."/>
            <person name="Davis I.J."/>
            <person name="Harris S."/>
            <person name="Eisen J.A."/>
            <person name="Holcombe L.J."/>
            <person name="O'Flynn C."/>
        </authorList>
    </citation>
    <scope>NUCLEOTIDE SEQUENCE [LARGE SCALE GENOMIC DNA]</scope>
    <source>
        <strain evidence="9 10">OH2822_COT-296</strain>
    </source>
</reference>
<evidence type="ECO:0000259" key="8">
    <source>
        <dbReference type="Pfam" id="PF13742"/>
    </source>
</evidence>
<keyword evidence="4 5" id="KW-0269">Exonuclease</keyword>
<evidence type="ECO:0000256" key="6">
    <source>
        <dbReference type="RuleBase" id="RU004355"/>
    </source>
</evidence>
<dbReference type="CDD" id="cd04489">
    <property type="entry name" value="ExoVII_LU_OBF"/>
    <property type="match status" value="1"/>
</dbReference>
<dbReference type="PANTHER" id="PTHR30008:SF0">
    <property type="entry name" value="EXODEOXYRIBONUCLEASE 7 LARGE SUBUNIT"/>
    <property type="match status" value="1"/>
</dbReference>
<keyword evidence="2 5" id="KW-0540">Nuclease</keyword>
<protein>
    <recommendedName>
        <fullName evidence="5">Exodeoxyribonuclease 7 large subunit</fullName>
        <ecNumber evidence="5">3.1.11.6</ecNumber>
    </recommendedName>
    <alternativeName>
        <fullName evidence="5">Exodeoxyribonuclease VII large subunit</fullName>
        <shortName evidence="5">Exonuclease VII large subunit</shortName>
    </alternativeName>
</protein>
<dbReference type="GO" id="GO:0009318">
    <property type="term" value="C:exodeoxyribonuclease VII complex"/>
    <property type="evidence" value="ECO:0007669"/>
    <property type="project" value="UniProtKB-UniRule"/>
</dbReference>
<evidence type="ECO:0000256" key="5">
    <source>
        <dbReference type="HAMAP-Rule" id="MF_00378"/>
    </source>
</evidence>
<dbReference type="GO" id="GO:0003676">
    <property type="term" value="F:nucleic acid binding"/>
    <property type="evidence" value="ECO:0007669"/>
    <property type="project" value="InterPro"/>
</dbReference>
<name>A0A3P1WSA7_9ACTN</name>
<dbReference type="AlphaFoldDB" id="A0A3P1WSA7"/>
<keyword evidence="3 5" id="KW-0378">Hydrolase</keyword>
<dbReference type="PANTHER" id="PTHR30008">
    <property type="entry name" value="EXODEOXYRIBONUCLEASE 7 LARGE SUBUNIT"/>
    <property type="match status" value="1"/>
</dbReference>
<dbReference type="InterPro" id="IPR020579">
    <property type="entry name" value="Exonuc_VII_lsu_C"/>
</dbReference>
<evidence type="ECO:0000259" key="7">
    <source>
        <dbReference type="Pfam" id="PF02601"/>
    </source>
</evidence>
<accession>A0A3P1WSA7</accession>
<dbReference type="OrthoDB" id="9802795at2"/>
<evidence type="ECO:0000256" key="3">
    <source>
        <dbReference type="ARBA" id="ARBA00022801"/>
    </source>
</evidence>
<dbReference type="InterPro" id="IPR025824">
    <property type="entry name" value="OB-fold_nuc-bd_dom"/>
</dbReference>
<dbReference type="HAMAP" id="MF_00378">
    <property type="entry name" value="Exonuc_7_L"/>
    <property type="match status" value="1"/>
</dbReference>
<sequence length="403" mass="44468">MALSSSPEHPQALARVVGAVADWVGRLGEIWVSAEIIEIKRRNYATQFLTLRDRTSDVSCTVTTTAFVLDAAGPIPEGSEVVARLKPRVWERTGSLNFECLEMRVAGVGRLLAELDTRRRKLQAEGLFDPHRKRPLPFLPRRIGLITGRNSDAERDVRRNTLRRWPARFEIEYSLVQGPQAASQVMAALERLDAHDEVDVIVIARGGGSLEDLLPFSDEGLVRAISRCRTPVVSAIGHESDTPLIDFVADLRASTPTDAAARIVPDLAAEQEELDAIRQWLRTTVEAILQRAAQELAQLRSRPVLASPAAALTGHAERLELLRHRLRTAIDRHLTREQDLLTSRLQVVRALSPEATLNRGYALLTDGAATVTATTARKGQQLTAHLADGELDLKVTATRSKDE</sequence>
<feature type="domain" description="Exonuclease VII large subunit C-terminal" evidence="7">
    <location>
        <begin position="127"/>
        <end position="342"/>
    </location>
</feature>
<evidence type="ECO:0000256" key="1">
    <source>
        <dbReference type="ARBA" id="ARBA00022490"/>
    </source>
</evidence>
<proteinExistence type="inferred from homology"/>
<comment type="caution">
    <text evidence="9">The sequence shown here is derived from an EMBL/GenBank/DDBJ whole genome shotgun (WGS) entry which is preliminary data.</text>
</comment>
<comment type="subcellular location">
    <subcellularLocation>
        <location evidence="5 6">Cytoplasm</location>
    </subcellularLocation>
</comment>